<accession>A0A1Y2CA43</accession>
<keyword evidence="10" id="KW-0539">Nucleus</keyword>
<dbReference type="FunFam" id="1.25.40.320:FF:000001">
    <property type="entry name" value="Leukotriene A(4) hydrolase"/>
    <property type="match status" value="1"/>
</dbReference>
<name>A0A1Y2CA43_9FUNG</name>
<keyword evidence="5" id="KW-0645">Protease</keyword>
<dbReference type="GO" id="GO:0120113">
    <property type="term" value="P:cytoplasm to vacuole targeting by the NVT pathway"/>
    <property type="evidence" value="ECO:0007669"/>
    <property type="project" value="EnsemblFungi"/>
</dbReference>
<dbReference type="Gene3D" id="1.25.40.320">
    <property type="entry name" value="Peptidase M1, leukotriene A4 hydrolase/aminopeptidase C-terminal domain"/>
    <property type="match status" value="1"/>
</dbReference>
<dbReference type="AlphaFoldDB" id="A0A1Y2CA43"/>
<dbReference type="InterPro" id="IPR015211">
    <property type="entry name" value="Peptidase_M1_C"/>
</dbReference>
<dbReference type="GO" id="GO:0006629">
    <property type="term" value="P:lipid metabolic process"/>
    <property type="evidence" value="ECO:0007669"/>
    <property type="project" value="EnsemblFungi"/>
</dbReference>
<dbReference type="InterPro" id="IPR038502">
    <property type="entry name" value="M1_LTA-4_hydro/amino_C_sf"/>
</dbReference>
<gene>
    <name evidence="15" type="ORF">BCR33DRAFT_717446</name>
</gene>
<keyword evidence="8 13" id="KW-0862">Zinc</keyword>
<dbReference type="PANTHER" id="PTHR45726">
    <property type="entry name" value="LEUKOTRIENE A-4 HYDROLASE"/>
    <property type="match status" value="1"/>
</dbReference>
<feature type="active site" description="Proton donor" evidence="11">
    <location>
        <position position="385"/>
    </location>
</feature>
<dbReference type="GO" id="GO:0006508">
    <property type="term" value="P:proteolysis"/>
    <property type="evidence" value="ECO:0007669"/>
    <property type="project" value="UniProtKB-KW"/>
</dbReference>
<dbReference type="GO" id="GO:0000328">
    <property type="term" value="C:fungal-type vacuole lumen"/>
    <property type="evidence" value="ECO:0007669"/>
    <property type="project" value="EnsemblFungi"/>
</dbReference>
<dbReference type="InterPro" id="IPR049980">
    <property type="entry name" value="LTA4H_cat"/>
</dbReference>
<keyword evidence="4" id="KW-0963">Cytoplasm</keyword>
<dbReference type="SUPFAM" id="SSF55486">
    <property type="entry name" value="Metalloproteases ('zincins'), catalytic domain"/>
    <property type="match status" value="1"/>
</dbReference>
<feature type="binding site" evidence="12">
    <location>
        <begin position="266"/>
        <end position="271"/>
    </location>
    <ligand>
        <name>a peptide</name>
        <dbReference type="ChEBI" id="CHEBI:60466"/>
    </ligand>
</feature>
<dbReference type="InterPro" id="IPR045357">
    <property type="entry name" value="Aminopeptidase_N-like_N"/>
</dbReference>
<evidence type="ECO:0000256" key="2">
    <source>
        <dbReference type="ARBA" id="ARBA00004496"/>
    </source>
</evidence>
<keyword evidence="7 15" id="KW-0378">Hydrolase</keyword>
<feature type="binding site" evidence="12">
    <location>
        <begin position="137"/>
        <end position="139"/>
    </location>
    <ligand>
        <name>a peptide</name>
        <dbReference type="ChEBI" id="CHEBI:60466"/>
    </ligand>
</feature>
<comment type="caution">
    <text evidence="15">The sequence shown here is derived from an EMBL/GenBank/DDBJ whole genome shotgun (WGS) entry which is preliminary data.</text>
</comment>
<evidence type="ECO:0000259" key="14">
    <source>
        <dbReference type="SMART" id="SM01263"/>
    </source>
</evidence>
<evidence type="ECO:0000256" key="9">
    <source>
        <dbReference type="ARBA" id="ARBA00023049"/>
    </source>
</evidence>
<dbReference type="InterPro" id="IPR034015">
    <property type="entry name" value="M1_LTA4H"/>
</dbReference>
<feature type="active site" description="Proton acceptor" evidence="11">
    <location>
        <position position="296"/>
    </location>
</feature>
<evidence type="ECO:0000256" key="4">
    <source>
        <dbReference type="ARBA" id="ARBA00022490"/>
    </source>
</evidence>
<proteinExistence type="inferred from homology"/>
<dbReference type="GO" id="GO:0005829">
    <property type="term" value="C:cytosol"/>
    <property type="evidence" value="ECO:0007669"/>
    <property type="project" value="TreeGrafter"/>
</dbReference>
<feature type="domain" description="Peptidase M1 leukotriene A4 hydrolase/aminopeptidase C-terminal" evidence="14">
    <location>
        <begin position="470"/>
        <end position="621"/>
    </location>
</feature>
<feature type="binding site" evidence="13">
    <location>
        <position position="299"/>
    </location>
    <ligand>
        <name>Zn(2+)</name>
        <dbReference type="ChEBI" id="CHEBI:29105"/>
        <note>catalytic</note>
    </ligand>
</feature>
<dbReference type="Pfam" id="PF01433">
    <property type="entry name" value="Peptidase_M1"/>
    <property type="match status" value="1"/>
</dbReference>
<evidence type="ECO:0000256" key="11">
    <source>
        <dbReference type="PIRSR" id="PIRSR634015-1"/>
    </source>
</evidence>
<dbReference type="GO" id="GO:0005771">
    <property type="term" value="C:multivesicular body"/>
    <property type="evidence" value="ECO:0007669"/>
    <property type="project" value="EnsemblFungi"/>
</dbReference>
<dbReference type="FunFam" id="3.30.2010.30:FF:000001">
    <property type="entry name" value="Leukotriene A(4) hydrolase"/>
    <property type="match status" value="1"/>
</dbReference>
<evidence type="ECO:0000256" key="8">
    <source>
        <dbReference type="ARBA" id="ARBA00022833"/>
    </source>
</evidence>
<dbReference type="InterPro" id="IPR016024">
    <property type="entry name" value="ARM-type_fold"/>
</dbReference>
<evidence type="ECO:0000256" key="10">
    <source>
        <dbReference type="ARBA" id="ARBA00023242"/>
    </source>
</evidence>
<dbReference type="GO" id="GO:0061957">
    <property type="term" value="C:NVT complex"/>
    <property type="evidence" value="ECO:0007669"/>
    <property type="project" value="EnsemblFungi"/>
</dbReference>
<evidence type="ECO:0000256" key="1">
    <source>
        <dbReference type="ARBA" id="ARBA00004123"/>
    </source>
</evidence>
<dbReference type="GO" id="GO:0008270">
    <property type="term" value="F:zinc ion binding"/>
    <property type="evidence" value="ECO:0007669"/>
    <property type="project" value="InterPro"/>
</dbReference>
<comment type="cofactor">
    <cofactor evidence="13">
        <name>Zn(2+)</name>
        <dbReference type="ChEBI" id="CHEBI:29105"/>
    </cofactor>
    <text evidence="13">Binds 1 zinc ion per subunit.</text>
</comment>
<dbReference type="STRING" id="329046.A0A1Y2CA43"/>
<protein>
    <submittedName>
        <fullName evidence="15">Leukotriene A4 hydrolase</fullName>
    </submittedName>
</protein>
<feature type="binding site" evidence="13">
    <location>
        <position position="295"/>
    </location>
    <ligand>
        <name>Zn(2+)</name>
        <dbReference type="ChEBI" id="CHEBI:29105"/>
        <note>catalytic</note>
    </ligand>
</feature>
<keyword evidence="9" id="KW-0482">Metalloprotease</keyword>
<dbReference type="PRINTS" id="PR00756">
    <property type="entry name" value="ALADIPTASE"/>
</dbReference>
<dbReference type="GO" id="GO:0004177">
    <property type="term" value="F:aminopeptidase activity"/>
    <property type="evidence" value="ECO:0007669"/>
    <property type="project" value="EnsemblFungi"/>
</dbReference>
<keyword evidence="6 13" id="KW-0479">Metal-binding</keyword>
<dbReference type="InterPro" id="IPR014782">
    <property type="entry name" value="Peptidase_M1_dom"/>
</dbReference>
<comment type="subcellular location">
    <subcellularLocation>
        <location evidence="2">Cytoplasm</location>
    </subcellularLocation>
    <subcellularLocation>
        <location evidence="1">Nucleus</location>
    </subcellularLocation>
</comment>
<sequence length="622" mass="69939">MCFTAPFDPNSYANAHQIAITDVHLSLEVDFFNNILIGSVTHKCTVVEDSVKEVVLDTKNLHIEGTHVDNSPVEYSLGTTDACYGTALRVPLKDGLKKGDVVEVKVLYRTSKDGCLAAQWLEPSQTVGKKHPYMFTQCQPIYARTLAPIQDSPYVKLKYTAEIRVPSHLRALMSAVPVSETVSGNIKTCTFTQQISIPSYLIALAVGNIEGRRVGPRSTVWAEPEVVESAAWEFADTEVFIKTGEDILTPYVWGVYDVLCLPASFPYGGMENPCLTFVTPSLLAGDRSLVDVIAHEIAHSWMGNLVTSASWEHFWLNEGFTMFIERRIVSRLHGEAERHFSALLGVKALQESVDHYNEIGTPQYTRLVQDLKGSDPDDAFSSVPYEKGFHLLFYLESILGGEKIFDGFLKNHVETFSHKSITSFQFKDNLYAYFEKTHGQEKVDILNTVDWDTWFFKEGMPPVKNEFDQTLAQECNTLATRWTQFANAPVGANHSFDAQDIAKFSTNQTVVFLETLLTESSSTKFSVAVLDTMDSVYKLTQVRNCEIRCRWQELCLASGREAIFPEVVEFVTTMGRMKYVRTLYRALRKCSAAGEQLAKATFVKHKAFYHPICAQMVERDLA</sequence>
<dbReference type="SUPFAM" id="SSF48371">
    <property type="entry name" value="ARM repeat"/>
    <property type="match status" value="1"/>
</dbReference>
<feature type="binding site" evidence="13">
    <location>
        <position position="318"/>
    </location>
    <ligand>
        <name>Zn(2+)</name>
        <dbReference type="ChEBI" id="CHEBI:29105"/>
        <note>catalytic</note>
    </ligand>
</feature>
<dbReference type="PANTHER" id="PTHR45726:SF3">
    <property type="entry name" value="LEUKOTRIENE A-4 HYDROLASE"/>
    <property type="match status" value="1"/>
</dbReference>
<dbReference type="InterPro" id="IPR001930">
    <property type="entry name" value="Peptidase_M1"/>
</dbReference>
<evidence type="ECO:0000313" key="15">
    <source>
        <dbReference type="EMBL" id="ORY43806.1"/>
    </source>
</evidence>
<dbReference type="SUPFAM" id="SSF63737">
    <property type="entry name" value="Leukotriene A4 hydrolase N-terminal domain"/>
    <property type="match status" value="1"/>
</dbReference>
<dbReference type="Gene3D" id="1.10.390.10">
    <property type="entry name" value="Neutral Protease Domain 2"/>
    <property type="match status" value="1"/>
</dbReference>
<dbReference type="CDD" id="cd09599">
    <property type="entry name" value="M1_LTA4H"/>
    <property type="match status" value="1"/>
</dbReference>
<dbReference type="GO" id="GO:0005634">
    <property type="term" value="C:nucleus"/>
    <property type="evidence" value="ECO:0007669"/>
    <property type="project" value="UniProtKB-SubCell"/>
</dbReference>
<dbReference type="GO" id="GO:0004301">
    <property type="term" value="F:epoxide hydrolase activity"/>
    <property type="evidence" value="ECO:0007669"/>
    <property type="project" value="EnsemblFungi"/>
</dbReference>
<organism evidence="15 16">
    <name type="scientific">Rhizoclosmatium globosum</name>
    <dbReference type="NCBI Taxonomy" id="329046"/>
    <lineage>
        <taxon>Eukaryota</taxon>
        <taxon>Fungi</taxon>
        <taxon>Fungi incertae sedis</taxon>
        <taxon>Chytridiomycota</taxon>
        <taxon>Chytridiomycota incertae sedis</taxon>
        <taxon>Chytridiomycetes</taxon>
        <taxon>Chytridiales</taxon>
        <taxon>Chytriomycetaceae</taxon>
        <taxon>Rhizoclosmatium</taxon>
    </lineage>
</organism>
<dbReference type="InterPro" id="IPR042097">
    <property type="entry name" value="Aminopeptidase_N-like_N_sf"/>
</dbReference>
<evidence type="ECO:0000256" key="3">
    <source>
        <dbReference type="ARBA" id="ARBA00010136"/>
    </source>
</evidence>
<dbReference type="Proteomes" id="UP000193642">
    <property type="component" value="Unassembled WGS sequence"/>
</dbReference>
<feature type="binding site" evidence="12">
    <location>
        <begin position="576"/>
        <end position="578"/>
    </location>
    <ligand>
        <name>a peptide</name>
        <dbReference type="ChEBI" id="CHEBI:60466"/>
    </ligand>
</feature>
<evidence type="ECO:0000256" key="12">
    <source>
        <dbReference type="PIRSR" id="PIRSR634015-2"/>
    </source>
</evidence>
<dbReference type="InterPro" id="IPR027268">
    <property type="entry name" value="Peptidase_M4/M1_CTD_sf"/>
</dbReference>
<dbReference type="Pfam" id="PF17900">
    <property type="entry name" value="Peptidase_M1_N"/>
    <property type="match status" value="1"/>
</dbReference>
<evidence type="ECO:0000256" key="6">
    <source>
        <dbReference type="ARBA" id="ARBA00022723"/>
    </source>
</evidence>
<dbReference type="Pfam" id="PF09127">
    <property type="entry name" value="Leuk-A4-hydro_C"/>
    <property type="match status" value="1"/>
</dbReference>
<dbReference type="OrthoDB" id="79562at2759"/>
<dbReference type="Gene3D" id="2.60.40.1730">
    <property type="entry name" value="tricorn interacting facor f3 domain"/>
    <property type="match status" value="1"/>
</dbReference>
<keyword evidence="16" id="KW-1185">Reference proteome</keyword>
<dbReference type="EMBL" id="MCGO01000024">
    <property type="protein sequence ID" value="ORY43806.1"/>
    <property type="molecule type" value="Genomic_DNA"/>
</dbReference>
<evidence type="ECO:0000256" key="7">
    <source>
        <dbReference type="ARBA" id="ARBA00022801"/>
    </source>
</evidence>
<evidence type="ECO:0000313" key="16">
    <source>
        <dbReference type="Proteomes" id="UP000193642"/>
    </source>
</evidence>
<dbReference type="Gene3D" id="3.30.2010.30">
    <property type="match status" value="1"/>
</dbReference>
<dbReference type="SMART" id="SM01263">
    <property type="entry name" value="Leuk-A4-hydro_C"/>
    <property type="match status" value="1"/>
</dbReference>
<evidence type="ECO:0000256" key="5">
    <source>
        <dbReference type="ARBA" id="ARBA00022670"/>
    </source>
</evidence>
<dbReference type="GO" id="GO:0008237">
    <property type="term" value="F:metallopeptidase activity"/>
    <property type="evidence" value="ECO:0007669"/>
    <property type="project" value="UniProtKB-KW"/>
</dbReference>
<dbReference type="GO" id="GO:0030163">
    <property type="term" value="P:protein catabolic process"/>
    <property type="evidence" value="ECO:0007669"/>
    <property type="project" value="EnsemblFungi"/>
</dbReference>
<evidence type="ECO:0000256" key="13">
    <source>
        <dbReference type="PIRSR" id="PIRSR634015-3"/>
    </source>
</evidence>
<reference evidence="15 16" key="1">
    <citation type="submission" date="2016-07" db="EMBL/GenBank/DDBJ databases">
        <title>Pervasive Adenine N6-methylation of Active Genes in Fungi.</title>
        <authorList>
            <consortium name="DOE Joint Genome Institute"/>
            <person name="Mondo S.J."/>
            <person name="Dannebaum R.O."/>
            <person name="Kuo R.C."/>
            <person name="Labutti K."/>
            <person name="Haridas S."/>
            <person name="Kuo A."/>
            <person name="Salamov A."/>
            <person name="Ahrendt S.R."/>
            <person name="Lipzen A."/>
            <person name="Sullivan W."/>
            <person name="Andreopoulos W.B."/>
            <person name="Clum A."/>
            <person name="Lindquist E."/>
            <person name="Daum C."/>
            <person name="Ramamoorthy G.K."/>
            <person name="Gryganskyi A."/>
            <person name="Culley D."/>
            <person name="Magnuson J.K."/>
            <person name="James T.Y."/>
            <person name="O'Malley M.A."/>
            <person name="Stajich J.E."/>
            <person name="Spatafora J.W."/>
            <person name="Visel A."/>
            <person name="Grigoriev I.V."/>
        </authorList>
    </citation>
    <scope>NUCLEOTIDE SEQUENCE [LARGE SCALE GENOMIC DNA]</scope>
    <source>
        <strain evidence="15 16">JEL800</strain>
    </source>
</reference>
<dbReference type="FunFam" id="1.10.390.10:FF:000009">
    <property type="entry name" value="Leukotriene A(4) hydrolase"/>
    <property type="match status" value="1"/>
</dbReference>
<comment type="similarity">
    <text evidence="3">Belongs to the peptidase M1 family.</text>
</comment>